<organism evidence="3 4">
    <name type="scientific">Cryptomeria japonica</name>
    <name type="common">Japanese cedar</name>
    <name type="synonym">Cupressus japonica</name>
    <dbReference type="NCBI Taxonomy" id="3369"/>
    <lineage>
        <taxon>Eukaryota</taxon>
        <taxon>Viridiplantae</taxon>
        <taxon>Streptophyta</taxon>
        <taxon>Embryophyta</taxon>
        <taxon>Tracheophyta</taxon>
        <taxon>Spermatophyta</taxon>
        <taxon>Pinopsida</taxon>
        <taxon>Pinidae</taxon>
        <taxon>Conifers II</taxon>
        <taxon>Cupressales</taxon>
        <taxon>Cupressaceae</taxon>
        <taxon>Cryptomeria</taxon>
    </lineage>
</organism>
<sequence>MMSEVNQETVCGRKRGRCETQMDERSDQQKKNRSTNFPSDLSIFESLESEEDNVYGIDEERIYNLMRELMEEIGIRGDLPLPPPFQGSSAITYASCDSASSSTNCYSTSKQLNSTGIELGKTLVDRKDWGDYDRAKVNGEYDRIEDFSEVSDNGSFFINDSCICNLNKAFSGDEFLQLDDVVTSDMNFIGSLCETENWVLSASSEPREANSRNESTR</sequence>
<name>A0AAD3NUM8_CRYJA</name>
<gene>
    <name evidence="2" type="ORF">SUGI_1508510</name>
    <name evidence="3" type="ORF">SUGI_1509110</name>
</gene>
<accession>A0AAD3NUM8</accession>
<protein>
    <submittedName>
        <fullName evidence="3">Uncharacterized protein</fullName>
    </submittedName>
</protein>
<evidence type="ECO:0000313" key="4">
    <source>
        <dbReference type="Proteomes" id="UP001234787"/>
    </source>
</evidence>
<keyword evidence="4" id="KW-1185">Reference proteome</keyword>
<proteinExistence type="predicted"/>
<dbReference type="Proteomes" id="UP001234787">
    <property type="component" value="Unassembled WGS sequence"/>
</dbReference>
<feature type="region of interest" description="Disordered" evidence="1">
    <location>
        <begin position="1"/>
        <end position="38"/>
    </location>
</feature>
<evidence type="ECO:0000313" key="3">
    <source>
        <dbReference type="EMBL" id="GLJ59447.1"/>
    </source>
</evidence>
<dbReference type="EMBL" id="BSEH01000940">
    <property type="protein sequence ID" value="GLJ59447.1"/>
    <property type="molecule type" value="Genomic_DNA"/>
</dbReference>
<dbReference type="AlphaFoldDB" id="A0AAD3NUM8"/>
<evidence type="ECO:0000256" key="1">
    <source>
        <dbReference type="SAM" id="MobiDB-lite"/>
    </source>
</evidence>
<feature type="compositionally biased region" description="Basic and acidic residues" evidence="1">
    <location>
        <begin position="17"/>
        <end position="30"/>
    </location>
</feature>
<dbReference type="EMBL" id="BSEH01000926">
    <property type="protein sequence ID" value="GLJ59436.1"/>
    <property type="molecule type" value="Genomic_DNA"/>
</dbReference>
<reference evidence="3" key="1">
    <citation type="submission" date="2022-12" db="EMBL/GenBank/DDBJ databases">
        <title>Chromosome-Level Genome Assembly of Japanese Cedar (Cryptomeriajaponica D. Don).</title>
        <authorList>
            <person name="Fujino T."/>
            <person name="Yamaguchi K."/>
            <person name="Yokoyama T."/>
            <person name="Hamanaka T."/>
            <person name="Harazono Y."/>
            <person name="Kamada H."/>
            <person name="Kobayashi W."/>
            <person name="Ujino-Ihara T."/>
            <person name="Uchiyama K."/>
            <person name="Matsumoto A."/>
            <person name="Izuno A."/>
            <person name="Tsumura Y."/>
            <person name="Toyoda A."/>
            <person name="Shigenobu S."/>
            <person name="Moriguchi Y."/>
            <person name="Ueno S."/>
            <person name="Kasahara M."/>
        </authorList>
    </citation>
    <scope>NUCLEOTIDE SEQUENCE</scope>
</reference>
<comment type="caution">
    <text evidence="3">The sequence shown here is derived from an EMBL/GenBank/DDBJ whole genome shotgun (WGS) entry which is preliminary data.</text>
</comment>
<evidence type="ECO:0000313" key="2">
    <source>
        <dbReference type="EMBL" id="GLJ59436.1"/>
    </source>
</evidence>